<dbReference type="Proteomes" id="UP001497444">
    <property type="component" value="Chromosome 8"/>
</dbReference>
<protein>
    <submittedName>
        <fullName evidence="1">Uncharacterized protein</fullName>
    </submittedName>
</protein>
<organism evidence="1 2">
    <name type="scientific">Sphagnum jensenii</name>
    <dbReference type="NCBI Taxonomy" id="128206"/>
    <lineage>
        <taxon>Eukaryota</taxon>
        <taxon>Viridiplantae</taxon>
        <taxon>Streptophyta</taxon>
        <taxon>Embryophyta</taxon>
        <taxon>Bryophyta</taxon>
        <taxon>Sphagnophytina</taxon>
        <taxon>Sphagnopsida</taxon>
        <taxon>Sphagnales</taxon>
        <taxon>Sphagnaceae</taxon>
        <taxon>Sphagnum</taxon>
    </lineage>
</organism>
<gene>
    <name evidence="1" type="ORF">CSSPJE1EN1_LOCUS22686</name>
</gene>
<accession>A0ABP0XDL3</accession>
<name>A0ABP0XDL3_9BRYO</name>
<sequence length="424" mass="47723">MESGLSVAELSSQQLLARCDNSGNECFMLSDVAPSLAEPHGYRTTEASGENFGEVLAAIPFNWEVEPGIPKLRRSRGSRREGRVDECSVELPARRPLASQSSSAIKLSPRFQAEMREMLEPSVGKHRPDEYVRPLASRSSSAIKLSARFQAEMREMLEPSVGKHRPDEFLRPLASRSSSAIKLSARFQAEMREMLAPSFGKHRPDEFVIGKLPSRRRLASQSMSGIHFTAKFQSEMLATSFRDYTPEEFVIGQTLPLPPRLRALNKPIALDSHEFQKCDNMFGIEEAPAPTHGGHRRNLSFSYAMERPRKEASVEDCRASCGLKCIWPFLKEKMSWRIVKRLQSYFTNKFPQNGGNKVDHSTDYSVILDFSPNHPDSAYSNKVEKENDCPKALREPRASFRNLAALSRTAKSSLRLVLFKSSPL</sequence>
<proteinExistence type="predicted"/>
<dbReference type="EMBL" id="OZ020103">
    <property type="protein sequence ID" value="CAK9277208.1"/>
    <property type="molecule type" value="Genomic_DNA"/>
</dbReference>
<evidence type="ECO:0000313" key="1">
    <source>
        <dbReference type="EMBL" id="CAK9277208.1"/>
    </source>
</evidence>
<reference evidence="1" key="1">
    <citation type="submission" date="2024-02" db="EMBL/GenBank/DDBJ databases">
        <authorList>
            <consortium name="ELIXIR-Norway"/>
            <consortium name="Elixir Norway"/>
        </authorList>
    </citation>
    <scope>NUCLEOTIDE SEQUENCE</scope>
</reference>
<keyword evidence="2" id="KW-1185">Reference proteome</keyword>
<evidence type="ECO:0000313" key="2">
    <source>
        <dbReference type="Proteomes" id="UP001497444"/>
    </source>
</evidence>